<gene>
    <name evidence="1" type="ORF">L0U89_08690</name>
</gene>
<sequence length="56" mass="5890">MKTFSKVTLLIWALTVCVEGEKAKPASQPANGPLILAQKTTHSCDAQITSSGKGMT</sequence>
<proteinExistence type="predicted"/>
<dbReference type="EMBL" id="JAKEVZ010000005">
    <property type="protein sequence ID" value="MCF1751146.1"/>
    <property type="molecule type" value="Genomic_DNA"/>
</dbReference>
<organism evidence="1 2">
    <name type="scientific">Mariniradius sediminis</name>
    <dbReference type="NCBI Taxonomy" id="2909237"/>
    <lineage>
        <taxon>Bacteria</taxon>
        <taxon>Pseudomonadati</taxon>
        <taxon>Bacteroidota</taxon>
        <taxon>Cytophagia</taxon>
        <taxon>Cytophagales</taxon>
        <taxon>Cyclobacteriaceae</taxon>
        <taxon>Mariniradius</taxon>
    </lineage>
</organism>
<evidence type="ECO:0000313" key="1">
    <source>
        <dbReference type="EMBL" id="MCF1751146.1"/>
    </source>
</evidence>
<reference evidence="1 2" key="1">
    <citation type="submission" date="2022-01" db="EMBL/GenBank/DDBJ databases">
        <title>Mariniradius saccharolyticus sp. nov., isolated from sediment of a river.</title>
        <authorList>
            <person name="Liu H."/>
        </authorList>
    </citation>
    <scope>NUCLEOTIDE SEQUENCE [LARGE SCALE GENOMIC DNA]</scope>
    <source>
        <strain evidence="1 2">RY-2</strain>
    </source>
</reference>
<accession>A0ABS9BVE6</accession>
<protein>
    <submittedName>
        <fullName evidence="1">Uncharacterized protein</fullName>
    </submittedName>
</protein>
<keyword evidence="2" id="KW-1185">Reference proteome</keyword>
<dbReference type="RefSeq" id="WP_234861178.1">
    <property type="nucleotide sequence ID" value="NZ_JAKEVZ010000005.1"/>
</dbReference>
<name>A0ABS9BVE6_9BACT</name>
<evidence type="ECO:0000313" key="2">
    <source>
        <dbReference type="Proteomes" id="UP001201449"/>
    </source>
</evidence>
<comment type="caution">
    <text evidence="1">The sequence shown here is derived from an EMBL/GenBank/DDBJ whole genome shotgun (WGS) entry which is preliminary data.</text>
</comment>
<dbReference type="Proteomes" id="UP001201449">
    <property type="component" value="Unassembled WGS sequence"/>
</dbReference>